<dbReference type="EMBL" id="CVTD020000008">
    <property type="protein sequence ID" value="CRZ33758.1"/>
    <property type="molecule type" value="Genomic_DNA"/>
</dbReference>
<organism evidence="2 3">
    <name type="scientific">Herbinix hemicellulosilytica</name>
    <dbReference type="NCBI Taxonomy" id="1564487"/>
    <lineage>
        <taxon>Bacteria</taxon>
        <taxon>Bacillati</taxon>
        <taxon>Bacillota</taxon>
        <taxon>Clostridia</taxon>
        <taxon>Lachnospirales</taxon>
        <taxon>Lachnospiraceae</taxon>
        <taxon>Herbinix</taxon>
    </lineage>
</organism>
<proteinExistence type="predicted"/>
<feature type="transmembrane region" description="Helical" evidence="1">
    <location>
        <begin position="12"/>
        <end position="35"/>
    </location>
</feature>
<feature type="transmembrane region" description="Helical" evidence="1">
    <location>
        <begin position="105"/>
        <end position="126"/>
    </location>
</feature>
<evidence type="ECO:0000313" key="3">
    <source>
        <dbReference type="Proteomes" id="UP000236497"/>
    </source>
</evidence>
<feature type="transmembrane region" description="Helical" evidence="1">
    <location>
        <begin position="151"/>
        <end position="180"/>
    </location>
</feature>
<feature type="transmembrane region" description="Helical" evidence="1">
    <location>
        <begin position="55"/>
        <end position="75"/>
    </location>
</feature>
<evidence type="ECO:0000256" key="1">
    <source>
        <dbReference type="SAM" id="Phobius"/>
    </source>
</evidence>
<dbReference type="AlphaFoldDB" id="A0A0H5STW8"/>
<keyword evidence="1" id="KW-1133">Transmembrane helix</keyword>
<reference evidence="2 3" key="1">
    <citation type="submission" date="2015-06" db="EMBL/GenBank/DDBJ databases">
        <authorList>
            <person name="Wibberg Daniel"/>
        </authorList>
    </citation>
    <scope>NUCLEOTIDE SEQUENCE [LARGE SCALE GENOMIC DNA]</scope>
    <source>
        <strain evidence="2 3">T3/55T</strain>
    </source>
</reference>
<dbReference type="Proteomes" id="UP000236497">
    <property type="component" value="Unassembled WGS sequence"/>
</dbReference>
<keyword evidence="3" id="KW-1185">Reference proteome</keyword>
<feature type="transmembrane region" description="Helical" evidence="1">
    <location>
        <begin position="192"/>
        <end position="215"/>
    </location>
</feature>
<keyword evidence="1" id="KW-0472">Membrane</keyword>
<gene>
    <name evidence="2" type="ORF">HHT355_0553</name>
</gene>
<protein>
    <submittedName>
        <fullName evidence="2">Putative membrane protein</fullName>
    </submittedName>
</protein>
<keyword evidence="1" id="KW-0812">Transmembrane</keyword>
<name>A0A0H5STW8_HERHM</name>
<dbReference type="RefSeq" id="WP_103201915.1">
    <property type="nucleotide sequence ID" value="NZ_CVTD020000008.1"/>
</dbReference>
<dbReference type="OrthoDB" id="9816138at2"/>
<evidence type="ECO:0000313" key="2">
    <source>
        <dbReference type="EMBL" id="CRZ33758.1"/>
    </source>
</evidence>
<sequence>MLKKLIKHELVATGRVLLPIYGITIILSFVNRLLINVNWDNTAFRIIGTIMRISYIFAITATFFVTFVLIILRFYKNLMSDEGYLMFTLPVKPYQLINSKLISSVLWMIVSVIVVIASLLILLLNAERALMLKDTWIGIITSLKSFFGGKYILLIIEIILATIISLIQQILLIYVSVAIGHLFTGHKVMGAFASYIVINTVIQTISLFVVFSLSYFSRIPIEEFENLPHAICLIIIVLGAVYSIFYYIITNYIFSKKLNLE</sequence>
<accession>A0A0H5STW8</accession>
<feature type="transmembrane region" description="Helical" evidence="1">
    <location>
        <begin position="227"/>
        <end position="249"/>
    </location>
</feature>